<evidence type="ECO:0008006" key="3">
    <source>
        <dbReference type="Google" id="ProtNLM"/>
    </source>
</evidence>
<evidence type="ECO:0000313" key="1">
    <source>
        <dbReference type="EMBL" id="BDS15009.1"/>
    </source>
</evidence>
<evidence type="ECO:0000313" key="2">
    <source>
        <dbReference type="Proteomes" id="UP001060919"/>
    </source>
</evidence>
<accession>A0A916DVC9</accession>
<dbReference type="Proteomes" id="UP001060919">
    <property type="component" value="Chromosome"/>
</dbReference>
<protein>
    <recommendedName>
        <fullName evidence="3">Nucleotidyltransferase</fullName>
    </recommendedName>
</protein>
<dbReference type="KEGG" id="aup:AsAng_0057910"/>
<reference evidence="1" key="1">
    <citation type="submission" date="2022-09" db="EMBL/GenBank/DDBJ databases">
        <title>Aureispira anguillicida sp. nov., isolated from Leptocephalus of Japanese eel Anguilla japonica.</title>
        <authorList>
            <person name="Yuasa K."/>
            <person name="Mekata T."/>
            <person name="Ikunari K."/>
        </authorList>
    </citation>
    <scope>NUCLEOTIDE SEQUENCE</scope>
    <source>
        <strain evidence="1">EL160426</strain>
    </source>
</reference>
<proteinExistence type="predicted"/>
<dbReference type="AlphaFoldDB" id="A0A916DVC9"/>
<organism evidence="1 2">
    <name type="scientific">Aureispira anguillae</name>
    <dbReference type="NCBI Taxonomy" id="2864201"/>
    <lineage>
        <taxon>Bacteria</taxon>
        <taxon>Pseudomonadati</taxon>
        <taxon>Bacteroidota</taxon>
        <taxon>Saprospiria</taxon>
        <taxon>Saprospirales</taxon>
        <taxon>Saprospiraceae</taxon>
        <taxon>Aureispira</taxon>
    </lineage>
</organism>
<dbReference type="EMBL" id="AP026867">
    <property type="protein sequence ID" value="BDS15009.1"/>
    <property type="molecule type" value="Genomic_DNA"/>
</dbReference>
<keyword evidence="2" id="KW-1185">Reference proteome</keyword>
<gene>
    <name evidence="1" type="ORF">AsAng_0057910</name>
</gene>
<sequence length="287" mass="32963">MSKLFYKALRNSHLKDIINDLQMASSDLGIDFFGVGALARNVWYVSNNEQPRGTKDVDFAVYIPNTERYNELKTKLIEKYSYKKISTNQFCLMSPYGIPLDLLPFGKIETLDNEVTLKEGKGLISINLDGFLEVYFNGLITTEIEGDKVKVCSIPSVVLLKLIAYDDRPENRPKDPLDIDSIIQHYPNIEMELIWTQYTFLYEEDEEHLTSYKIGIKVLGYEISKIIIKSSELTTRIIHILNKAIELKSDLAQQMIQDTENETVEQKTTILKLLKTGIEEGLKNYCE</sequence>
<name>A0A916DVC9_9BACT</name>